<sequence length="469" mass="51713">MAATLIELCGLISSSVATVDARCKAMSCTYPNLNDPAISKDAARLLEDSEVSRATSIALAAASQLIATMQYPSRVIVDTSLGFLLSAALGVVAASSTAEIIREAGPEGCHINDIAKKNGMDPAKIARVLRPLATQHIFREISPNVFAHNRVSAVLDTGKNLQDILAAPEDKHHGAIGYSALVGLNTDETFKAAAYIQDVVLKPNAENEEDEFNTPLNKAFNTHIDLFSWYELPENKMRFKRFGMAMDASRRMSPLGPPSQGFKWASLPGNTLIVDVGGGIGSVSLEIARRNPCIRFIIQDKASVVREGQEHWEKTLPGAMESGKVSFQAHDFFMAQPVKNADIFVLRFICHDWSDSYTLRILKHLREAAQDTTRLIVLEYILPFACAEDETYRHIPGAIPPDPPPKPLLANKGIVGMVRYLVDMQMMVLLNGCDRTFPHYWNLFREAGWEIEQVYHPAGTQDQLIAKPI</sequence>
<dbReference type="InterPro" id="IPR036390">
    <property type="entry name" value="WH_DNA-bd_sf"/>
</dbReference>
<evidence type="ECO:0000256" key="4">
    <source>
        <dbReference type="SAM" id="SignalP"/>
    </source>
</evidence>
<dbReference type="Proteomes" id="UP001215280">
    <property type="component" value="Unassembled WGS sequence"/>
</dbReference>
<feature type="signal peptide" evidence="4">
    <location>
        <begin position="1"/>
        <end position="21"/>
    </location>
</feature>
<evidence type="ECO:0000256" key="2">
    <source>
        <dbReference type="ARBA" id="ARBA00022679"/>
    </source>
</evidence>
<evidence type="ECO:0000259" key="5">
    <source>
        <dbReference type="Pfam" id="PF00891"/>
    </source>
</evidence>
<organism evidence="6 7">
    <name type="scientific">Mycena maculata</name>
    <dbReference type="NCBI Taxonomy" id="230809"/>
    <lineage>
        <taxon>Eukaryota</taxon>
        <taxon>Fungi</taxon>
        <taxon>Dikarya</taxon>
        <taxon>Basidiomycota</taxon>
        <taxon>Agaricomycotina</taxon>
        <taxon>Agaricomycetes</taxon>
        <taxon>Agaricomycetidae</taxon>
        <taxon>Agaricales</taxon>
        <taxon>Marasmiineae</taxon>
        <taxon>Mycenaceae</taxon>
        <taxon>Mycena</taxon>
    </lineage>
</organism>
<feature type="chain" id="PRO_5042258505" evidence="4">
    <location>
        <begin position="22"/>
        <end position="469"/>
    </location>
</feature>
<dbReference type="InterPro" id="IPR016461">
    <property type="entry name" value="COMT-like"/>
</dbReference>
<name>A0AAD7ISK0_9AGAR</name>
<dbReference type="InterPro" id="IPR036388">
    <property type="entry name" value="WH-like_DNA-bd_sf"/>
</dbReference>
<dbReference type="PANTHER" id="PTHR43712:SF2">
    <property type="entry name" value="O-METHYLTRANSFERASE CICE"/>
    <property type="match status" value="1"/>
</dbReference>
<keyword evidence="2" id="KW-0808">Transferase</keyword>
<accession>A0AAD7ISK0</accession>
<comment type="caution">
    <text evidence="6">The sequence shown here is derived from an EMBL/GenBank/DDBJ whole genome shotgun (WGS) entry which is preliminary data.</text>
</comment>
<dbReference type="Gene3D" id="1.10.10.10">
    <property type="entry name" value="Winged helix-like DNA-binding domain superfamily/Winged helix DNA-binding domain"/>
    <property type="match status" value="1"/>
</dbReference>
<protein>
    <submittedName>
        <fullName evidence="6">O-methyltransferase</fullName>
    </submittedName>
</protein>
<dbReference type="EMBL" id="JARJLG010000085">
    <property type="protein sequence ID" value="KAJ7749594.1"/>
    <property type="molecule type" value="Genomic_DNA"/>
</dbReference>
<dbReference type="SUPFAM" id="SSF46785">
    <property type="entry name" value="Winged helix' DNA-binding domain"/>
    <property type="match status" value="1"/>
</dbReference>
<dbReference type="PANTHER" id="PTHR43712">
    <property type="entry name" value="PUTATIVE (AFU_ORTHOLOGUE AFUA_4G14580)-RELATED"/>
    <property type="match status" value="1"/>
</dbReference>
<proteinExistence type="predicted"/>
<evidence type="ECO:0000256" key="3">
    <source>
        <dbReference type="ARBA" id="ARBA00022691"/>
    </source>
</evidence>
<keyword evidence="3" id="KW-0949">S-adenosyl-L-methionine</keyword>
<evidence type="ECO:0000256" key="1">
    <source>
        <dbReference type="ARBA" id="ARBA00022603"/>
    </source>
</evidence>
<feature type="domain" description="O-methyltransferase C-terminal" evidence="5">
    <location>
        <begin position="267"/>
        <end position="385"/>
    </location>
</feature>
<dbReference type="AlphaFoldDB" id="A0AAD7ISK0"/>
<evidence type="ECO:0000313" key="7">
    <source>
        <dbReference type="Proteomes" id="UP001215280"/>
    </source>
</evidence>
<dbReference type="Gene3D" id="3.40.50.150">
    <property type="entry name" value="Vaccinia Virus protein VP39"/>
    <property type="match status" value="1"/>
</dbReference>
<keyword evidence="7" id="KW-1185">Reference proteome</keyword>
<keyword evidence="4" id="KW-0732">Signal</keyword>
<dbReference type="PROSITE" id="PS51683">
    <property type="entry name" value="SAM_OMT_II"/>
    <property type="match status" value="1"/>
</dbReference>
<gene>
    <name evidence="6" type="ORF">DFH07DRAFT_828985</name>
</gene>
<dbReference type="GO" id="GO:0032259">
    <property type="term" value="P:methylation"/>
    <property type="evidence" value="ECO:0007669"/>
    <property type="project" value="UniProtKB-KW"/>
</dbReference>
<dbReference type="Pfam" id="PF00891">
    <property type="entry name" value="Methyltransf_2"/>
    <property type="match status" value="1"/>
</dbReference>
<reference evidence="6" key="1">
    <citation type="submission" date="2023-03" db="EMBL/GenBank/DDBJ databases">
        <title>Massive genome expansion in bonnet fungi (Mycena s.s.) driven by repeated elements and novel gene families across ecological guilds.</title>
        <authorList>
            <consortium name="Lawrence Berkeley National Laboratory"/>
            <person name="Harder C.B."/>
            <person name="Miyauchi S."/>
            <person name="Viragh M."/>
            <person name="Kuo A."/>
            <person name="Thoen E."/>
            <person name="Andreopoulos B."/>
            <person name="Lu D."/>
            <person name="Skrede I."/>
            <person name="Drula E."/>
            <person name="Henrissat B."/>
            <person name="Morin E."/>
            <person name="Kohler A."/>
            <person name="Barry K."/>
            <person name="LaButti K."/>
            <person name="Morin E."/>
            <person name="Salamov A."/>
            <person name="Lipzen A."/>
            <person name="Mereny Z."/>
            <person name="Hegedus B."/>
            <person name="Baldrian P."/>
            <person name="Stursova M."/>
            <person name="Weitz H."/>
            <person name="Taylor A."/>
            <person name="Grigoriev I.V."/>
            <person name="Nagy L.G."/>
            <person name="Martin F."/>
            <person name="Kauserud H."/>
        </authorList>
    </citation>
    <scope>NUCLEOTIDE SEQUENCE</scope>
    <source>
        <strain evidence="6">CBHHK188m</strain>
    </source>
</reference>
<dbReference type="SUPFAM" id="SSF53335">
    <property type="entry name" value="S-adenosyl-L-methionine-dependent methyltransferases"/>
    <property type="match status" value="1"/>
</dbReference>
<dbReference type="GO" id="GO:0008171">
    <property type="term" value="F:O-methyltransferase activity"/>
    <property type="evidence" value="ECO:0007669"/>
    <property type="project" value="InterPro"/>
</dbReference>
<evidence type="ECO:0000313" key="6">
    <source>
        <dbReference type="EMBL" id="KAJ7749594.1"/>
    </source>
</evidence>
<keyword evidence="1" id="KW-0489">Methyltransferase</keyword>
<dbReference type="InterPro" id="IPR001077">
    <property type="entry name" value="COMT_C"/>
</dbReference>
<dbReference type="InterPro" id="IPR029063">
    <property type="entry name" value="SAM-dependent_MTases_sf"/>
</dbReference>